<dbReference type="EMBL" id="VJMI01021157">
    <property type="protein sequence ID" value="KAF0702382.1"/>
    <property type="molecule type" value="Genomic_DNA"/>
</dbReference>
<dbReference type="AlphaFoldDB" id="A0A6A4Z0I0"/>
<evidence type="ECO:0000313" key="1">
    <source>
        <dbReference type="EMBL" id="KAF0702382.1"/>
    </source>
</evidence>
<protein>
    <submittedName>
        <fullName evidence="1">Uncharacterized protein</fullName>
    </submittedName>
</protein>
<sequence length="288" mass="32128">MRLRNSDDSRAASAAAMYSASQLESAVMRWRTLLPPRNDHKNPMVDQRSGRVVQLASQYPPKVGPPVPNWMPYVLVPDRYRRTHLAPSRCGVREAWRWQDRRCTAWAMSVRMQTIRYTKDPIIARSSWSKSGVAVDHAKSIKDVCALGHGECRFVHVAADSDAELVVDGTLALEFDLGGQGGHDLVHLLLGRGGSYEIFDIRAEDFHVVALAAGEDACALRTRGLMVTKAALPRWVTCPSGVHCIMRRDMAMAQMARIDSTPAICEKPFKTQRTFQRMTLPSTSVLRA</sequence>
<evidence type="ECO:0000313" key="2">
    <source>
        <dbReference type="Proteomes" id="UP000469452"/>
    </source>
</evidence>
<name>A0A6A4Z0I0_APHAT</name>
<accession>A0A6A4Z0I0</accession>
<dbReference type="Proteomes" id="UP000469452">
    <property type="component" value="Unassembled WGS sequence"/>
</dbReference>
<proteinExistence type="predicted"/>
<reference evidence="1 2" key="1">
    <citation type="submission" date="2019-06" db="EMBL/GenBank/DDBJ databases">
        <title>Genomics analysis of Aphanomyces spp. identifies a new class of oomycete effector associated with host adaptation.</title>
        <authorList>
            <person name="Gaulin E."/>
        </authorList>
    </citation>
    <scope>NUCLEOTIDE SEQUENCE [LARGE SCALE GENOMIC DNA]</scope>
    <source>
        <strain evidence="1 2">E</strain>
    </source>
</reference>
<gene>
    <name evidence="1" type="ORF">AaE_015967</name>
</gene>
<organism evidence="1 2">
    <name type="scientific">Aphanomyces astaci</name>
    <name type="common">Crayfish plague agent</name>
    <dbReference type="NCBI Taxonomy" id="112090"/>
    <lineage>
        <taxon>Eukaryota</taxon>
        <taxon>Sar</taxon>
        <taxon>Stramenopiles</taxon>
        <taxon>Oomycota</taxon>
        <taxon>Saprolegniomycetes</taxon>
        <taxon>Saprolegniales</taxon>
        <taxon>Verrucalvaceae</taxon>
        <taxon>Aphanomyces</taxon>
    </lineage>
</organism>
<comment type="caution">
    <text evidence="1">The sequence shown here is derived from an EMBL/GenBank/DDBJ whole genome shotgun (WGS) entry which is preliminary data.</text>
</comment>